<organism evidence="6 7">
    <name type="scientific">Tetranychus urticae</name>
    <name type="common">Two-spotted spider mite</name>
    <dbReference type="NCBI Taxonomy" id="32264"/>
    <lineage>
        <taxon>Eukaryota</taxon>
        <taxon>Metazoa</taxon>
        <taxon>Ecdysozoa</taxon>
        <taxon>Arthropoda</taxon>
        <taxon>Chelicerata</taxon>
        <taxon>Arachnida</taxon>
        <taxon>Acari</taxon>
        <taxon>Acariformes</taxon>
        <taxon>Trombidiformes</taxon>
        <taxon>Prostigmata</taxon>
        <taxon>Eleutherengona</taxon>
        <taxon>Raphignathae</taxon>
        <taxon>Tetranychoidea</taxon>
        <taxon>Tetranychidae</taxon>
        <taxon>Tetranychus</taxon>
    </lineage>
</organism>
<keyword evidence="5" id="KW-0812">Transmembrane</keyword>
<evidence type="ECO:0000256" key="2">
    <source>
        <dbReference type="ARBA" id="ARBA00022801"/>
    </source>
</evidence>
<dbReference type="EnsemblMetazoa" id="tetur11g04590.1">
    <property type="protein sequence ID" value="tetur11g04590.1"/>
    <property type="gene ID" value="tetur11g04590"/>
</dbReference>
<comment type="similarity">
    <text evidence="1">Belongs to the GDA1/CD39 NTPase family.</text>
</comment>
<dbReference type="PANTHER" id="PTHR11782">
    <property type="entry name" value="ADENOSINE/GUANOSINE DIPHOSPHATASE"/>
    <property type="match status" value="1"/>
</dbReference>
<sequence>MMKDKLGKDLYKKITPGLSSFSVNPQDAYNYIYPLLEFANNNVPSFKHKETPLYIFATAGMRLLSKESQDAILTNLRNRIKSNSSFSFNPANVQVISGKEEGIYSWISVNYLLGRFDHSMTSGVAKSLVAINLGNGITTRPRTVGMLEMGGASVQIAFEITSKYELEEIRRRRGVKSQEEMKDVLAQFNLGCYSHDSDHSYLLYVTTYLGLGANVAKDSYLNYILDQQLKYNKEPIVNNFKSLSNTTNQSYNNLPSSIGAEAVRINEPTPQPLITLKDPCLCKNCPLNRTVTSLNGSQYNLSLIGTGVFEHCEANLRNLIAPKYEINPVCPVKNTTCPLKQLSETRVSFADSEFFGFSELWYSMEDVLGVGGKYNYFNFKKAAIDYCSTDYILLKERFSKNLYPNADSNRLYDQCFKAAWIATLLHDGFKMPKSFKNYQSALSINNNQVQWTLGALLYRIGIMSPSNAKEIQSHPAVVPDLSTFHNLLFLFCMTLVLAIIVIYLKHLNYMINTSGKLSEMSIKTDLLRKVRPSDTIILIDRNE</sequence>
<proteinExistence type="inferred from homology"/>
<dbReference type="eggNOG" id="KOG1386">
    <property type="taxonomic scope" value="Eukaryota"/>
</dbReference>
<dbReference type="PANTHER" id="PTHR11782:SF121">
    <property type="entry name" value="NUCLEOSIDE-DIPHOSPHATASE MIG-23"/>
    <property type="match status" value="1"/>
</dbReference>
<keyword evidence="5" id="KW-0472">Membrane</keyword>
<dbReference type="GO" id="GO:0046036">
    <property type="term" value="P:CTP metabolic process"/>
    <property type="evidence" value="ECO:0007669"/>
    <property type="project" value="TreeGrafter"/>
</dbReference>
<keyword evidence="2" id="KW-0378">Hydrolase</keyword>
<dbReference type="RefSeq" id="XP_025016970.1">
    <property type="nucleotide sequence ID" value="XM_025161202.1"/>
</dbReference>
<keyword evidence="5" id="KW-1133">Transmembrane helix</keyword>
<keyword evidence="4" id="KW-0067">ATP-binding</keyword>
<dbReference type="HOGENOM" id="CLU_010246_6_0_1"/>
<reference evidence="6" key="2">
    <citation type="submission" date="2015-06" db="UniProtKB">
        <authorList>
            <consortium name="EnsemblMetazoa"/>
        </authorList>
    </citation>
    <scope>IDENTIFICATION</scope>
</reference>
<dbReference type="GO" id="GO:0006256">
    <property type="term" value="P:UDP catabolic process"/>
    <property type="evidence" value="ECO:0007669"/>
    <property type="project" value="TreeGrafter"/>
</dbReference>
<dbReference type="GO" id="GO:0005524">
    <property type="term" value="F:ATP binding"/>
    <property type="evidence" value="ECO:0007669"/>
    <property type="project" value="UniProtKB-KW"/>
</dbReference>
<reference evidence="7" key="1">
    <citation type="submission" date="2011-08" db="EMBL/GenBank/DDBJ databases">
        <authorList>
            <person name="Rombauts S."/>
        </authorList>
    </citation>
    <scope>NUCLEOTIDE SEQUENCE</scope>
    <source>
        <strain evidence="7">London</strain>
    </source>
</reference>
<evidence type="ECO:0000313" key="7">
    <source>
        <dbReference type="Proteomes" id="UP000015104"/>
    </source>
</evidence>
<dbReference type="GO" id="GO:0045134">
    <property type="term" value="F:UDP phosphatase activity"/>
    <property type="evidence" value="ECO:0007669"/>
    <property type="project" value="TreeGrafter"/>
</dbReference>
<feature type="transmembrane region" description="Helical" evidence="5">
    <location>
        <begin position="484"/>
        <end position="504"/>
    </location>
</feature>
<dbReference type="STRING" id="32264.T1KHJ2"/>
<dbReference type="GeneID" id="107364278"/>
<keyword evidence="7" id="KW-1185">Reference proteome</keyword>
<evidence type="ECO:0000313" key="6">
    <source>
        <dbReference type="EnsemblMetazoa" id="tetur11g04590.1"/>
    </source>
</evidence>
<dbReference type="GO" id="GO:0004382">
    <property type="term" value="F:GDP phosphatase activity"/>
    <property type="evidence" value="ECO:0007669"/>
    <property type="project" value="TreeGrafter"/>
</dbReference>
<dbReference type="GO" id="GO:0017111">
    <property type="term" value="F:ribonucleoside triphosphate phosphatase activity"/>
    <property type="evidence" value="ECO:0007669"/>
    <property type="project" value="TreeGrafter"/>
</dbReference>
<keyword evidence="4" id="KW-0547">Nucleotide-binding</keyword>
<protein>
    <recommendedName>
        <fullName evidence="8">Apyrase</fullName>
    </recommendedName>
</protein>
<evidence type="ECO:0000256" key="3">
    <source>
        <dbReference type="PIRSR" id="PIRSR600407-1"/>
    </source>
</evidence>
<evidence type="ECO:0000256" key="5">
    <source>
        <dbReference type="SAM" id="Phobius"/>
    </source>
</evidence>
<dbReference type="Gene3D" id="3.30.420.150">
    <property type="entry name" value="Exopolyphosphatase. Domain 2"/>
    <property type="match status" value="1"/>
</dbReference>
<evidence type="ECO:0000256" key="1">
    <source>
        <dbReference type="ARBA" id="ARBA00009283"/>
    </source>
</evidence>
<feature type="active site" description="Proton acceptor" evidence="3">
    <location>
        <position position="101"/>
    </location>
</feature>
<dbReference type="Pfam" id="PF01150">
    <property type="entry name" value="GDA1_CD39"/>
    <property type="match status" value="1"/>
</dbReference>
<dbReference type="GO" id="GO:0005794">
    <property type="term" value="C:Golgi apparatus"/>
    <property type="evidence" value="ECO:0007669"/>
    <property type="project" value="TreeGrafter"/>
</dbReference>
<dbReference type="GO" id="GO:0016020">
    <property type="term" value="C:membrane"/>
    <property type="evidence" value="ECO:0007669"/>
    <property type="project" value="TreeGrafter"/>
</dbReference>
<accession>T1KHJ2</accession>
<dbReference type="AlphaFoldDB" id="T1KHJ2"/>
<name>T1KHJ2_TETUR</name>
<dbReference type="Gene3D" id="3.30.420.40">
    <property type="match status" value="1"/>
</dbReference>
<evidence type="ECO:0008006" key="8">
    <source>
        <dbReference type="Google" id="ProtNLM"/>
    </source>
</evidence>
<feature type="binding site" evidence="4">
    <location>
        <begin position="151"/>
        <end position="155"/>
    </location>
    <ligand>
        <name>ATP</name>
        <dbReference type="ChEBI" id="CHEBI:30616"/>
    </ligand>
</feature>
<dbReference type="Proteomes" id="UP000015104">
    <property type="component" value="Unassembled WGS sequence"/>
</dbReference>
<dbReference type="EMBL" id="CAEY01000075">
    <property type="status" value="NOT_ANNOTATED_CDS"/>
    <property type="molecule type" value="Genomic_DNA"/>
</dbReference>
<dbReference type="InterPro" id="IPR000407">
    <property type="entry name" value="GDA1_CD39_NTPase"/>
</dbReference>
<evidence type="ECO:0000256" key="4">
    <source>
        <dbReference type="PIRSR" id="PIRSR600407-2"/>
    </source>
</evidence>